<evidence type="ECO:0000313" key="2">
    <source>
        <dbReference type="Proteomes" id="UP000789366"/>
    </source>
</evidence>
<dbReference type="Proteomes" id="UP000789366">
    <property type="component" value="Unassembled WGS sequence"/>
</dbReference>
<feature type="non-terminal residue" evidence="1">
    <location>
        <position position="206"/>
    </location>
</feature>
<gene>
    <name evidence="1" type="ORF">SPELUC_LOCUS13251</name>
</gene>
<organism evidence="1 2">
    <name type="scientific">Cetraspora pellucida</name>
    <dbReference type="NCBI Taxonomy" id="1433469"/>
    <lineage>
        <taxon>Eukaryota</taxon>
        <taxon>Fungi</taxon>
        <taxon>Fungi incertae sedis</taxon>
        <taxon>Mucoromycota</taxon>
        <taxon>Glomeromycotina</taxon>
        <taxon>Glomeromycetes</taxon>
        <taxon>Diversisporales</taxon>
        <taxon>Gigasporaceae</taxon>
        <taxon>Cetraspora</taxon>
    </lineage>
</organism>
<proteinExistence type="predicted"/>
<accession>A0ACA9Q480</accession>
<evidence type="ECO:0000313" key="1">
    <source>
        <dbReference type="EMBL" id="CAG8733061.1"/>
    </source>
</evidence>
<comment type="caution">
    <text evidence="1">The sequence shown here is derived from an EMBL/GenBank/DDBJ whole genome shotgun (WGS) entry which is preliminary data.</text>
</comment>
<keyword evidence="2" id="KW-1185">Reference proteome</keyword>
<reference evidence="1" key="1">
    <citation type="submission" date="2021-06" db="EMBL/GenBank/DDBJ databases">
        <authorList>
            <person name="Kallberg Y."/>
            <person name="Tangrot J."/>
            <person name="Rosling A."/>
        </authorList>
    </citation>
    <scope>NUCLEOTIDE SEQUENCE</scope>
    <source>
        <strain evidence="1">28 12/20/2015</strain>
    </source>
</reference>
<sequence>MLGSIFSQILLVLGFCFLFGGINVIRKSNGKILEQNFSSTVAQMSSSVLTLACSTLILSAAFSLFATKTFSNPIGNIKSHLPSPYLLFEKRENKPENPFEDEESGEQNNEVENPSENEENGEEKPHISIIASLALLVVMTGIIALSAKFLIKSIEGLVTSLDISKSFIGLILLPIVGHGAKYILSTKAARKNEMNRAIIISVGSST</sequence>
<dbReference type="EMBL" id="CAJVPW010034234">
    <property type="protein sequence ID" value="CAG8733061.1"/>
    <property type="molecule type" value="Genomic_DNA"/>
</dbReference>
<protein>
    <submittedName>
        <fullName evidence="1">12670_t:CDS:1</fullName>
    </submittedName>
</protein>
<name>A0ACA9Q480_9GLOM</name>